<comment type="similarity">
    <text evidence="2 10">Belongs to the HAK/KUP transporter (TC 2.A.72.3) family.</text>
</comment>
<dbReference type="Pfam" id="PF02705">
    <property type="entry name" value="K_trans"/>
    <property type="match status" value="1"/>
</dbReference>
<comment type="function">
    <text evidence="10">Potassium transporter.</text>
</comment>
<feature type="compositionally biased region" description="Polar residues" evidence="11">
    <location>
        <begin position="763"/>
        <end position="786"/>
    </location>
</feature>
<dbReference type="Proteomes" id="UP000239649">
    <property type="component" value="Unassembled WGS sequence"/>
</dbReference>
<feature type="transmembrane region" description="Helical" evidence="10">
    <location>
        <begin position="278"/>
        <end position="298"/>
    </location>
</feature>
<keyword evidence="4 10" id="KW-0633">Potassium transport</keyword>
<feature type="region of interest" description="Disordered" evidence="11">
    <location>
        <begin position="1253"/>
        <end position="1296"/>
    </location>
</feature>
<dbReference type="Pfam" id="PF22776">
    <property type="entry name" value="K_trans_C"/>
    <property type="match status" value="1"/>
</dbReference>
<dbReference type="InterPro" id="IPR053951">
    <property type="entry name" value="K_trans_N"/>
</dbReference>
<dbReference type="STRING" id="554055.A0A2P6VHL8"/>
<reference evidence="14 15" key="1">
    <citation type="journal article" date="2018" name="Plant J.">
        <title>Genome sequences of Chlorella sorokiniana UTEX 1602 and Micractinium conductrix SAG 241.80: implications to maltose excretion by a green alga.</title>
        <authorList>
            <person name="Arriola M.B."/>
            <person name="Velmurugan N."/>
            <person name="Zhang Y."/>
            <person name="Plunkett M.H."/>
            <person name="Hondzo H."/>
            <person name="Barney B.M."/>
        </authorList>
    </citation>
    <scope>NUCLEOTIDE SEQUENCE [LARGE SCALE GENOMIC DNA]</scope>
    <source>
        <strain evidence="14 15">SAG 241.80</strain>
    </source>
</reference>
<evidence type="ECO:0000256" key="8">
    <source>
        <dbReference type="ARBA" id="ARBA00023065"/>
    </source>
</evidence>
<feature type="transmembrane region" description="Helical" evidence="10">
    <location>
        <begin position="459"/>
        <end position="477"/>
    </location>
</feature>
<evidence type="ECO:0000256" key="6">
    <source>
        <dbReference type="ARBA" id="ARBA00022958"/>
    </source>
</evidence>
<dbReference type="PANTHER" id="PTHR30540:SF83">
    <property type="entry name" value="K+ POTASSIUM TRANSPORTER"/>
    <property type="match status" value="1"/>
</dbReference>
<proteinExistence type="inferred from homology"/>
<feature type="region of interest" description="Disordered" evidence="11">
    <location>
        <begin position="761"/>
        <end position="830"/>
    </location>
</feature>
<protein>
    <recommendedName>
        <fullName evidence="10">Potassium transporter</fullName>
    </recommendedName>
</protein>
<keyword evidence="5 10" id="KW-0812">Transmembrane</keyword>
<gene>
    <name evidence="14" type="ORF">C2E20_2921</name>
</gene>
<dbReference type="InterPro" id="IPR053952">
    <property type="entry name" value="K_trans_C"/>
</dbReference>
<dbReference type="GO" id="GO:0015079">
    <property type="term" value="F:potassium ion transmembrane transporter activity"/>
    <property type="evidence" value="ECO:0007669"/>
    <property type="project" value="UniProtKB-UniRule"/>
</dbReference>
<feature type="transmembrane region" description="Helical" evidence="10">
    <location>
        <begin position="428"/>
        <end position="452"/>
    </location>
</feature>
<evidence type="ECO:0000256" key="1">
    <source>
        <dbReference type="ARBA" id="ARBA00004141"/>
    </source>
</evidence>
<keyword evidence="6 10" id="KW-0630">Potassium</keyword>
<evidence type="ECO:0000313" key="15">
    <source>
        <dbReference type="Proteomes" id="UP000239649"/>
    </source>
</evidence>
<evidence type="ECO:0000256" key="5">
    <source>
        <dbReference type="ARBA" id="ARBA00022692"/>
    </source>
</evidence>
<dbReference type="GO" id="GO:0016020">
    <property type="term" value="C:membrane"/>
    <property type="evidence" value="ECO:0007669"/>
    <property type="project" value="UniProtKB-SubCell"/>
</dbReference>
<keyword evidence="3" id="KW-0813">Transport</keyword>
<feature type="transmembrane region" description="Helical" evidence="10">
    <location>
        <begin position="230"/>
        <end position="251"/>
    </location>
</feature>
<organism evidence="14 15">
    <name type="scientific">Micractinium conductrix</name>
    <dbReference type="NCBI Taxonomy" id="554055"/>
    <lineage>
        <taxon>Eukaryota</taxon>
        <taxon>Viridiplantae</taxon>
        <taxon>Chlorophyta</taxon>
        <taxon>core chlorophytes</taxon>
        <taxon>Trebouxiophyceae</taxon>
        <taxon>Chlorellales</taxon>
        <taxon>Chlorellaceae</taxon>
        <taxon>Chlorella clade</taxon>
        <taxon>Micractinium</taxon>
    </lineage>
</organism>
<evidence type="ECO:0000256" key="2">
    <source>
        <dbReference type="ARBA" id="ARBA00008440"/>
    </source>
</evidence>
<evidence type="ECO:0000259" key="12">
    <source>
        <dbReference type="Pfam" id="PF02705"/>
    </source>
</evidence>
<evidence type="ECO:0000259" key="13">
    <source>
        <dbReference type="Pfam" id="PF22776"/>
    </source>
</evidence>
<comment type="subcellular location">
    <subcellularLocation>
        <location evidence="1 10">Membrane</location>
        <topology evidence="1 10">Multi-pass membrane protein</topology>
    </subcellularLocation>
</comment>
<sequence length="1343" mass="143517">MPGVSVSALWARDADLSAKIEAQEHHRRNASGLRLLALAVSTLGVVYGDIGTSPLYVYGSVFPDGAPADANRVLGVASTIFWTITSIVLVKYVVFTMQADDNGEGGIFALYALICRSCNIRSGTRMTEADLTLSQYQGGQTRRGSRVAARLRGAQERSATLQTLLLVVVLLASNMIISDGVLTPAISVVSAIEGIQFQTGISQGAVTGISVGILVALFALQSVGTQRVSFLFAPIMVLWFICNATLGIYNICRFGGPSIFRALSPHYMYYFWSGDAHAAWRALGNIMLCVTGAEALYADMGHFNAQSIRVSFLAVVFPSLTLTYLGQTAMILQEPAKAAAAFWESVPTPVLWPVVVLATGAAIIASQALITGAFSIVQQAMAMNAFPRVTLRHTSKHNIGQVYIPEINWLLMVGALIVVVVFKTSASIGNAYGLAVITVMLLDTSLFALVALTAWEWHVAAVGAFWLFFTFVTGTFLSSNMSKIPEGAWFSLALSAVLSCITYLWHWGQRKKLDYVRDNKILLRELYEPDPSQADTAGGSGAAAAAWHGLLRPSGVSLARSSDSGRGAAEVQPLQRLQLVGSCLPVARVPGIGIYYNELLLGVPPVLERFMSLVPALHEVVIFLTVRVVPVPCVLPQERLLVRQLRFGAMYHVVARYGYMDAIDHGEEFVDSILQEIHEYLHPATGIADLSAEAAAANAAHGKLASEDLEKGLDHHGDNEGSVHRGAIVRVDAAESLTSATGAQVSSSLALQLLSLRRFSSAPQPRSTGSAGDSGMQASGATQRQASGAAGPSLARASTSTLAVPLVGDEGSMHSGKGEAADDGPSPWVQMPSQVRRVRTHLLGLPEGAPAALDDGLHSLPLPESTQRPPLLPLLRGDSTKSLPLPPAGGSARRTPLYRVQRAMSAASGAQEQQGGGQQAQQAQAQQPQPSPLATPTSTLTPAARARLGQQLWQRLQMGRLLHRTSAASAMPTLAEGEQAQPADSDARSSLDGRVAATVRTEDILGSAAPEGEEALDTDAARRRLFALQGHAGDAGTPLEDGLAAERRLLLAARQRGVVYLVGKSALCAEPGSSWLKTFLLESAYAALVANCRPTTALYRVPRQGLLAESCRPAAGALVQLAFSCKGMLTAAEAAEPMWRMQCQRLGWSLDWLDTLPPGTSTWRYFCARMHARHHLRRLLRSLSRAADPSAWEVFELYRVVDGQDRERGGIQFFHEARLLSLREAVAAAQERHGPLRLARAFAALAVQRSNGSQAAGSGGGDSSSVPPPDDQPSSSSCALPLDDRPKSEDTEQEPAVLLPLSEEMRGRRRFCADLRGLIWLASGFHTRCAADSLAVLLQSILT</sequence>
<keyword evidence="15" id="KW-1185">Reference proteome</keyword>
<dbReference type="NCBIfam" id="TIGR00794">
    <property type="entry name" value="kup"/>
    <property type="match status" value="1"/>
</dbReference>
<feature type="region of interest" description="Disordered" evidence="11">
    <location>
        <begin position="847"/>
        <end position="939"/>
    </location>
</feature>
<accession>A0A2P6VHL8</accession>
<evidence type="ECO:0000313" key="14">
    <source>
        <dbReference type="EMBL" id="PSC73584.1"/>
    </source>
</evidence>
<feature type="transmembrane region" description="Helical" evidence="10">
    <location>
        <begin position="197"/>
        <end position="218"/>
    </location>
</feature>
<name>A0A2P6VHL8_9CHLO</name>
<dbReference type="InterPro" id="IPR003855">
    <property type="entry name" value="K+_transporter"/>
</dbReference>
<feature type="transmembrane region" description="Helical" evidence="10">
    <location>
        <begin position="350"/>
        <end position="377"/>
    </location>
</feature>
<evidence type="ECO:0000256" key="11">
    <source>
        <dbReference type="SAM" id="MobiDB-lite"/>
    </source>
</evidence>
<feature type="transmembrane region" description="Helical" evidence="10">
    <location>
        <begin position="35"/>
        <end position="58"/>
    </location>
</feature>
<keyword evidence="9 10" id="KW-0472">Membrane</keyword>
<feature type="domain" description="K+ potassium transporter C-terminal" evidence="13">
    <location>
        <begin position="590"/>
        <end position="677"/>
    </location>
</feature>
<feature type="transmembrane region" description="Helical" evidence="10">
    <location>
        <begin position="489"/>
        <end position="507"/>
    </location>
</feature>
<evidence type="ECO:0000256" key="9">
    <source>
        <dbReference type="ARBA" id="ARBA00023136"/>
    </source>
</evidence>
<feature type="transmembrane region" description="Helical" evidence="10">
    <location>
        <begin position="159"/>
        <end position="177"/>
    </location>
</feature>
<feature type="compositionally biased region" description="Low complexity" evidence="11">
    <location>
        <begin position="905"/>
        <end position="939"/>
    </location>
</feature>
<feature type="transmembrane region" description="Helical" evidence="10">
    <location>
        <begin position="398"/>
        <end position="422"/>
    </location>
</feature>
<feature type="transmembrane region" description="Helical" evidence="10">
    <location>
        <begin position="73"/>
        <end position="94"/>
    </location>
</feature>
<evidence type="ECO:0000256" key="4">
    <source>
        <dbReference type="ARBA" id="ARBA00022538"/>
    </source>
</evidence>
<keyword evidence="8 10" id="KW-0406">Ion transport</keyword>
<evidence type="ECO:0000256" key="7">
    <source>
        <dbReference type="ARBA" id="ARBA00022989"/>
    </source>
</evidence>
<evidence type="ECO:0000256" key="3">
    <source>
        <dbReference type="ARBA" id="ARBA00022448"/>
    </source>
</evidence>
<feature type="transmembrane region" description="Helical" evidence="10">
    <location>
        <begin position="310"/>
        <end position="330"/>
    </location>
</feature>
<dbReference type="EMBL" id="LHPF02000006">
    <property type="protein sequence ID" value="PSC73584.1"/>
    <property type="molecule type" value="Genomic_DNA"/>
</dbReference>
<comment type="caution">
    <text evidence="14">The sequence shown here is derived from an EMBL/GenBank/DDBJ whole genome shotgun (WGS) entry which is preliminary data.</text>
</comment>
<dbReference type="OrthoDB" id="504708at2759"/>
<dbReference type="PANTHER" id="PTHR30540">
    <property type="entry name" value="OSMOTIC STRESS POTASSIUM TRANSPORTER"/>
    <property type="match status" value="1"/>
</dbReference>
<evidence type="ECO:0000256" key="10">
    <source>
        <dbReference type="RuleBase" id="RU321113"/>
    </source>
</evidence>
<keyword evidence="7 10" id="KW-1133">Transmembrane helix</keyword>
<feature type="domain" description="K+ potassium transporter integral membrane" evidence="12">
    <location>
        <begin position="39"/>
        <end position="526"/>
    </location>
</feature>